<feature type="domain" description="BTB" evidence="7">
    <location>
        <begin position="36"/>
        <end position="103"/>
    </location>
</feature>
<dbReference type="Pfam" id="PF24981">
    <property type="entry name" value="Beta-prop_ATRN-LZTR1"/>
    <property type="match status" value="1"/>
</dbReference>
<dbReference type="InterPro" id="IPR000210">
    <property type="entry name" value="BTB/POZ_dom"/>
</dbReference>
<evidence type="ECO:0000256" key="5">
    <source>
        <dbReference type="ARBA" id="ARBA00022737"/>
    </source>
</evidence>
<dbReference type="SMART" id="SM00875">
    <property type="entry name" value="BACK"/>
    <property type="match status" value="1"/>
</dbReference>
<dbReference type="InterPro" id="IPR006652">
    <property type="entry name" value="Kelch_1"/>
</dbReference>
<comment type="pathway">
    <text evidence="2">Protein modification; protein ubiquitination.</text>
</comment>
<reference evidence="8" key="1">
    <citation type="submission" date="2022-02" db="EMBL/GenBank/DDBJ databases">
        <title>Atlantic sturgeon de novo genome assembly.</title>
        <authorList>
            <person name="Stock M."/>
            <person name="Klopp C."/>
            <person name="Guiguen Y."/>
            <person name="Cabau C."/>
            <person name="Parinello H."/>
            <person name="Santidrian Yebra-Pimentel E."/>
            <person name="Kuhl H."/>
            <person name="Dirks R.P."/>
            <person name="Guessner J."/>
            <person name="Wuertz S."/>
            <person name="Du K."/>
            <person name="Schartl M."/>
        </authorList>
    </citation>
    <scope>NUCLEOTIDE SEQUENCE</scope>
    <source>
        <strain evidence="8">STURGEONOMICS-FGT-2020</strain>
        <tissue evidence="8">Whole blood</tissue>
    </source>
</reference>
<dbReference type="SUPFAM" id="SSF117281">
    <property type="entry name" value="Kelch motif"/>
    <property type="match status" value="1"/>
</dbReference>
<dbReference type="Pfam" id="PF07707">
    <property type="entry name" value="BACK"/>
    <property type="match status" value="1"/>
</dbReference>
<dbReference type="InterPro" id="IPR056737">
    <property type="entry name" value="Beta-prop_ATRN-MKLN-like"/>
</dbReference>
<evidence type="ECO:0000259" key="7">
    <source>
        <dbReference type="PROSITE" id="PS50097"/>
    </source>
</evidence>
<dbReference type="Gene3D" id="2.120.10.80">
    <property type="entry name" value="Kelch-type beta propeller"/>
    <property type="match status" value="2"/>
</dbReference>
<dbReference type="InterPro" id="IPR011333">
    <property type="entry name" value="SKP1/BTB/POZ_sf"/>
</dbReference>
<dbReference type="Proteomes" id="UP001230051">
    <property type="component" value="Unassembled WGS sequence"/>
</dbReference>
<evidence type="ECO:0000256" key="6">
    <source>
        <dbReference type="ARBA" id="ARBA00022786"/>
    </source>
</evidence>
<dbReference type="SUPFAM" id="SSF54695">
    <property type="entry name" value="POZ domain"/>
    <property type="match status" value="1"/>
</dbReference>
<name>A0AAD8DCW8_ACIOX</name>
<dbReference type="EMBL" id="JAGXEW010000009">
    <property type="protein sequence ID" value="KAK1167907.1"/>
    <property type="molecule type" value="Genomic_DNA"/>
</dbReference>
<accession>A0AAD8DCW8</accession>
<evidence type="ECO:0000313" key="9">
    <source>
        <dbReference type="Proteomes" id="UP001230051"/>
    </source>
</evidence>
<comment type="caution">
    <text evidence="8">The sequence shown here is derived from an EMBL/GenBank/DDBJ whole genome shotgun (WGS) entry which is preliminary data.</text>
</comment>
<dbReference type="SMART" id="SM00225">
    <property type="entry name" value="BTB"/>
    <property type="match status" value="1"/>
</dbReference>
<evidence type="ECO:0000313" key="8">
    <source>
        <dbReference type="EMBL" id="KAK1167907.1"/>
    </source>
</evidence>
<dbReference type="AlphaFoldDB" id="A0AAD8DCW8"/>
<evidence type="ECO:0000256" key="3">
    <source>
        <dbReference type="ARBA" id="ARBA00019802"/>
    </source>
</evidence>
<protein>
    <recommendedName>
        <fullName evidence="3">Kelch-like protein 36</fullName>
    </recommendedName>
</protein>
<keyword evidence="5" id="KW-0677">Repeat</keyword>
<comment type="function">
    <text evidence="1">Probable substrate-specific adapter of an E3 ubiquitin-protein ligase complex which mediates the ubiquitination and subsequent proteasomal degradation of target proteins.</text>
</comment>
<dbReference type="Gene3D" id="1.25.40.420">
    <property type="match status" value="1"/>
</dbReference>
<gene>
    <name evidence="8" type="primary">klhl26</name>
    <name evidence="8" type="ORF">AOXY_G10700</name>
</gene>
<keyword evidence="4" id="KW-0880">Kelch repeat</keyword>
<dbReference type="PANTHER" id="PTHR45632:SF4">
    <property type="entry name" value="KELCH-LIKE PROTEIN 36"/>
    <property type="match status" value="1"/>
</dbReference>
<dbReference type="Pfam" id="PF00651">
    <property type="entry name" value="BTB"/>
    <property type="match status" value="1"/>
</dbReference>
<dbReference type="GO" id="GO:0097602">
    <property type="term" value="F:cullin family protein binding"/>
    <property type="evidence" value="ECO:0007669"/>
    <property type="project" value="TreeGrafter"/>
</dbReference>
<dbReference type="PIRSF" id="PIRSF037037">
    <property type="entry name" value="Kelch-like_protein_gigaxonin"/>
    <property type="match status" value="1"/>
</dbReference>
<proteinExistence type="predicted"/>
<dbReference type="PANTHER" id="PTHR45632">
    <property type="entry name" value="LD33804P"/>
    <property type="match status" value="1"/>
</dbReference>
<sequence length="598" mass="67643">MASHMGMREVCSNYSQEFPAVLQRGLQELWESECLCDIQLTAENYTFSAHKSVLAAASWYFRIMFTTDMKERDQNSVELKGISAVGLKRALDFIYTSQLCADFESVEDVLLTSTHLQIPYLTECCVDFLKKSLNVNNFLDILSLAEKYDLVSLKTECFSFISTNLDVVLQISERCLLQLDADSIFAVLERDDVSPSVNEREILELAVKWLKYDLDRRLPHLECLIKHIRLGLIFPPKFEFENENLKDSVSLLKSVPQGEEYLQMLSEAGLQFKADNPFKKWFKIRSTQKGVLTTCGKTTGSQACREITILTSGMDCKPSWKTIAHAEETYNHCTVVLNDYLYVIGGQNSWFSSNHKEEAIASVLRYDPRFDRWTHLADMNVCRRRFQCSVMGSQIYAVGGRGEGGILFSAECYNPTEDKWRYIKALPSPLSSHAGTVHQNELYVCGGSSGEVFSGSVFRYTPELDEWTTLPPLRHPRGFHNMTSVGDKIYVMGGVLLTSADGQRRSYSDVKVTECYCPLSDQWTELSPLPVGHSQHGAAVLGNKIYIMGGFSWEEERFLNTVHVYSCQTDTWSTGPELPRPLVGLSSGTLTLPHYHSK</sequence>
<dbReference type="InterPro" id="IPR011705">
    <property type="entry name" value="BACK"/>
</dbReference>
<dbReference type="SMART" id="SM00612">
    <property type="entry name" value="Kelch"/>
    <property type="match status" value="5"/>
</dbReference>
<keyword evidence="6" id="KW-0833">Ubl conjugation pathway</keyword>
<dbReference type="InterPro" id="IPR017096">
    <property type="entry name" value="BTB-kelch_protein"/>
</dbReference>
<dbReference type="Gene3D" id="3.30.710.10">
    <property type="entry name" value="Potassium Channel Kv1.1, Chain A"/>
    <property type="match status" value="1"/>
</dbReference>
<dbReference type="PROSITE" id="PS50097">
    <property type="entry name" value="BTB"/>
    <property type="match status" value="1"/>
</dbReference>
<evidence type="ECO:0000256" key="1">
    <source>
        <dbReference type="ARBA" id="ARBA00003098"/>
    </source>
</evidence>
<organism evidence="8 9">
    <name type="scientific">Acipenser oxyrinchus oxyrinchus</name>
    <dbReference type="NCBI Taxonomy" id="40147"/>
    <lineage>
        <taxon>Eukaryota</taxon>
        <taxon>Metazoa</taxon>
        <taxon>Chordata</taxon>
        <taxon>Craniata</taxon>
        <taxon>Vertebrata</taxon>
        <taxon>Euteleostomi</taxon>
        <taxon>Actinopterygii</taxon>
        <taxon>Chondrostei</taxon>
        <taxon>Acipenseriformes</taxon>
        <taxon>Acipenseridae</taxon>
        <taxon>Acipenser</taxon>
    </lineage>
</organism>
<keyword evidence="9" id="KW-1185">Reference proteome</keyword>
<dbReference type="InterPro" id="IPR015915">
    <property type="entry name" value="Kelch-typ_b-propeller"/>
</dbReference>
<evidence type="ECO:0000256" key="2">
    <source>
        <dbReference type="ARBA" id="ARBA00004906"/>
    </source>
</evidence>
<evidence type="ECO:0000256" key="4">
    <source>
        <dbReference type="ARBA" id="ARBA00022441"/>
    </source>
</evidence>